<dbReference type="InterPro" id="IPR052981">
    <property type="entry name" value="Ingression_C2_domain"/>
</dbReference>
<evidence type="ECO:0000313" key="2">
    <source>
        <dbReference type="EMBL" id="ORX81454.1"/>
    </source>
</evidence>
<dbReference type="Proteomes" id="UP000193498">
    <property type="component" value="Unassembled WGS sequence"/>
</dbReference>
<dbReference type="AlphaFoldDB" id="A0A1Y1X7Z7"/>
<evidence type="ECO:0000313" key="3">
    <source>
        <dbReference type="Proteomes" id="UP000193498"/>
    </source>
</evidence>
<accession>A0A1Y1X7Z7</accession>
<organism evidence="2 3">
    <name type="scientific">Basidiobolus meristosporus CBS 931.73</name>
    <dbReference type="NCBI Taxonomy" id="1314790"/>
    <lineage>
        <taxon>Eukaryota</taxon>
        <taxon>Fungi</taxon>
        <taxon>Fungi incertae sedis</taxon>
        <taxon>Zoopagomycota</taxon>
        <taxon>Entomophthoromycotina</taxon>
        <taxon>Basidiobolomycetes</taxon>
        <taxon>Basidiobolales</taxon>
        <taxon>Basidiobolaceae</taxon>
        <taxon>Basidiobolus</taxon>
    </lineage>
</organism>
<feature type="non-terminal residue" evidence="2">
    <location>
        <position position="1"/>
    </location>
</feature>
<reference evidence="2 3" key="1">
    <citation type="submission" date="2016-07" db="EMBL/GenBank/DDBJ databases">
        <title>Pervasive Adenine N6-methylation of Active Genes in Fungi.</title>
        <authorList>
            <consortium name="DOE Joint Genome Institute"/>
            <person name="Mondo S.J."/>
            <person name="Dannebaum R.O."/>
            <person name="Kuo R.C."/>
            <person name="Labutti K."/>
            <person name="Haridas S."/>
            <person name="Kuo A."/>
            <person name="Salamov A."/>
            <person name="Ahrendt S.R."/>
            <person name="Lipzen A."/>
            <person name="Sullivan W."/>
            <person name="Andreopoulos W.B."/>
            <person name="Clum A."/>
            <person name="Lindquist E."/>
            <person name="Daum C."/>
            <person name="Ramamoorthy G.K."/>
            <person name="Gryganskyi A."/>
            <person name="Culley D."/>
            <person name="Magnuson J.K."/>
            <person name="James T.Y."/>
            <person name="O'Malley M.A."/>
            <person name="Stajich J.E."/>
            <person name="Spatafora J.W."/>
            <person name="Visel A."/>
            <person name="Grigoriev I.V."/>
        </authorList>
    </citation>
    <scope>NUCLEOTIDE SEQUENCE [LARGE SCALE GENOMIC DNA]</scope>
    <source>
        <strain evidence="2 3">CBS 931.73</strain>
    </source>
</reference>
<dbReference type="Gene3D" id="2.60.40.150">
    <property type="entry name" value="C2 domain"/>
    <property type="match status" value="1"/>
</dbReference>
<gene>
    <name evidence="2" type="ORF">K493DRAFT_198600</name>
</gene>
<protein>
    <recommendedName>
        <fullName evidence="1">C2 domain-containing protein</fullName>
    </recommendedName>
</protein>
<evidence type="ECO:0000259" key="1">
    <source>
        <dbReference type="PROSITE" id="PS50004"/>
    </source>
</evidence>
<dbReference type="EMBL" id="MCFE01000702">
    <property type="protein sequence ID" value="ORX81454.1"/>
    <property type="molecule type" value="Genomic_DNA"/>
</dbReference>
<dbReference type="InParanoid" id="A0A1Y1X7Z7"/>
<keyword evidence="3" id="KW-1185">Reference proteome</keyword>
<dbReference type="OrthoDB" id="270970at2759"/>
<feature type="domain" description="C2" evidence="1">
    <location>
        <begin position="1"/>
        <end position="79"/>
    </location>
</feature>
<sequence length="98" mass="11437">KQDPYISVEYGVRSQRSKADKNGGQKPRWEDVFKFDIFEGDTEVRIYCLDQNLRDSSLIGQRAIDFAPALKSYQWDGWFGLTFQGVPAGDVYFEFTYY</sequence>
<dbReference type="InterPro" id="IPR000008">
    <property type="entry name" value="C2_dom"/>
</dbReference>
<dbReference type="Pfam" id="PF00168">
    <property type="entry name" value="C2"/>
    <property type="match status" value="1"/>
</dbReference>
<feature type="non-terminal residue" evidence="2">
    <location>
        <position position="98"/>
    </location>
</feature>
<dbReference type="SUPFAM" id="SSF49562">
    <property type="entry name" value="C2 domain (Calcium/lipid-binding domain, CaLB)"/>
    <property type="match status" value="1"/>
</dbReference>
<proteinExistence type="predicted"/>
<dbReference type="PROSITE" id="PS50004">
    <property type="entry name" value="C2"/>
    <property type="match status" value="1"/>
</dbReference>
<dbReference type="STRING" id="1314790.A0A1Y1X7Z7"/>
<dbReference type="InterPro" id="IPR035892">
    <property type="entry name" value="C2_domain_sf"/>
</dbReference>
<dbReference type="PANTHER" id="PTHR47052">
    <property type="entry name" value="CONSERVED SERINE PROLINE-RICH PROTEIN (AFU_ORTHOLOGUE AFUA_2G01790)"/>
    <property type="match status" value="1"/>
</dbReference>
<name>A0A1Y1X7Z7_9FUNG</name>
<comment type="caution">
    <text evidence="2">The sequence shown here is derived from an EMBL/GenBank/DDBJ whole genome shotgun (WGS) entry which is preliminary data.</text>
</comment>
<dbReference type="PANTHER" id="PTHR47052:SF3">
    <property type="entry name" value="INGRESSION PROTEIN 1"/>
    <property type="match status" value="1"/>
</dbReference>